<organism evidence="3 4">
    <name type="scientific">Alicyclobacillus fastidiosus</name>
    <dbReference type="NCBI Taxonomy" id="392011"/>
    <lineage>
        <taxon>Bacteria</taxon>
        <taxon>Bacillati</taxon>
        <taxon>Bacillota</taxon>
        <taxon>Bacilli</taxon>
        <taxon>Bacillales</taxon>
        <taxon>Alicyclobacillaceae</taxon>
        <taxon>Alicyclobacillus</taxon>
    </lineage>
</organism>
<accession>A0ABY6ZKN6</accession>
<keyword evidence="2" id="KW-0732">Signal</keyword>
<gene>
    <name evidence="3" type="ORF">NZD89_08595</name>
</gene>
<feature type="chain" id="PRO_5045858477" description="Extracellular solute-binding protein" evidence="2">
    <location>
        <begin position="26"/>
        <end position="158"/>
    </location>
</feature>
<evidence type="ECO:0008006" key="5">
    <source>
        <dbReference type="Google" id="ProtNLM"/>
    </source>
</evidence>
<feature type="signal peptide" evidence="2">
    <location>
        <begin position="1"/>
        <end position="25"/>
    </location>
</feature>
<name>A0ABY6ZKN6_9BACL</name>
<dbReference type="Proteomes" id="UP001164761">
    <property type="component" value="Chromosome"/>
</dbReference>
<dbReference type="SUPFAM" id="SSF53850">
    <property type="entry name" value="Periplasmic binding protein-like II"/>
    <property type="match status" value="1"/>
</dbReference>
<evidence type="ECO:0000313" key="4">
    <source>
        <dbReference type="Proteomes" id="UP001164761"/>
    </source>
</evidence>
<reference evidence="3" key="1">
    <citation type="submission" date="2022-08" db="EMBL/GenBank/DDBJ databases">
        <title>Alicyclobacillus fastidiosus DSM 17978, complete genome.</title>
        <authorList>
            <person name="Wang Q."/>
            <person name="Cai R."/>
            <person name="Wang Z."/>
        </authorList>
    </citation>
    <scope>NUCLEOTIDE SEQUENCE</scope>
    <source>
        <strain evidence="3">DSM 17978</strain>
    </source>
</reference>
<evidence type="ECO:0000313" key="3">
    <source>
        <dbReference type="EMBL" id="WAH43426.1"/>
    </source>
</evidence>
<evidence type="ECO:0000256" key="1">
    <source>
        <dbReference type="SAM" id="MobiDB-lite"/>
    </source>
</evidence>
<feature type="region of interest" description="Disordered" evidence="1">
    <location>
        <begin position="29"/>
        <end position="53"/>
    </location>
</feature>
<dbReference type="EMBL" id="CP104067">
    <property type="protein sequence ID" value="WAH43426.1"/>
    <property type="molecule type" value="Genomic_DNA"/>
</dbReference>
<evidence type="ECO:0000256" key="2">
    <source>
        <dbReference type="SAM" id="SignalP"/>
    </source>
</evidence>
<dbReference type="RefSeq" id="WP_268007309.1">
    <property type="nucleotide sequence ID" value="NZ_BSUT01000001.1"/>
</dbReference>
<dbReference type="Gene3D" id="3.40.190.10">
    <property type="entry name" value="Periplasmic binding protein-like II"/>
    <property type="match status" value="1"/>
</dbReference>
<keyword evidence="4" id="KW-1185">Reference proteome</keyword>
<feature type="compositionally biased region" description="Polar residues" evidence="1">
    <location>
        <begin position="30"/>
        <end position="48"/>
    </location>
</feature>
<proteinExistence type="predicted"/>
<sequence length="158" mass="16310">MRSLGRWKWISVGLCGVLLTTGGCAAPANEQANRSTNAKTDAGSNATSDVGAGATGHSGAKIVITMDAQGYTPIQPTEDNPHPSTLLGTLAEQYEKLHPNVSIHFLPVAMTGVLGSPGGLVAKANAGEAPDIVWAQENQVNSGAYPAGLFVNLKPYLE</sequence>
<dbReference type="PROSITE" id="PS51257">
    <property type="entry name" value="PROKAR_LIPOPROTEIN"/>
    <property type="match status" value="1"/>
</dbReference>
<protein>
    <recommendedName>
        <fullName evidence="5">Extracellular solute-binding protein</fullName>
    </recommendedName>
</protein>